<dbReference type="InterPro" id="IPR037165">
    <property type="entry name" value="AldOxase/xan_DH_Mopterin-bd_sf"/>
</dbReference>
<dbReference type="GO" id="GO:0016491">
    <property type="term" value="F:oxidoreductase activity"/>
    <property type="evidence" value="ECO:0007669"/>
    <property type="project" value="InterPro"/>
</dbReference>
<evidence type="ECO:0000256" key="1">
    <source>
        <dbReference type="SAM" id="MobiDB-lite"/>
    </source>
</evidence>
<dbReference type="InterPro" id="IPR008274">
    <property type="entry name" value="AldOxase/xan_DH_MoCoBD1"/>
</dbReference>
<feature type="domain" description="Aldehyde oxidase/xanthine dehydrogenase a/b hammerhead" evidence="2">
    <location>
        <begin position="269"/>
        <end position="348"/>
    </location>
</feature>
<accession>A0A238VH90</accession>
<reference evidence="4" key="1">
    <citation type="submission" date="2017-06" db="EMBL/GenBank/DDBJ databases">
        <authorList>
            <person name="Varghese N."/>
            <person name="Submissions S."/>
        </authorList>
    </citation>
    <scope>NUCLEOTIDE SEQUENCE [LARGE SCALE GENOMIC DNA]</scope>
    <source>
        <strain evidence="4">DSM 45207</strain>
    </source>
</reference>
<dbReference type="Pfam" id="PF02738">
    <property type="entry name" value="MoCoBD_1"/>
    <property type="match status" value="1"/>
</dbReference>
<dbReference type="InterPro" id="IPR046867">
    <property type="entry name" value="AldOxase/xan_DH_MoCoBD2"/>
</dbReference>
<dbReference type="Gene3D" id="3.30.365.10">
    <property type="entry name" value="Aldehyde oxidase/xanthine dehydrogenase, molybdopterin binding domain"/>
    <property type="match status" value="4"/>
</dbReference>
<feature type="region of interest" description="Disordered" evidence="1">
    <location>
        <begin position="813"/>
        <end position="845"/>
    </location>
</feature>
<dbReference type="Proteomes" id="UP000198348">
    <property type="component" value="Unassembled WGS sequence"/>
</dbReference>
<dbReference type="PANTHER" id="PTHR47495">
    <property type="entry name" value="ALDEHYDE DEHYDROGENASE"/>
    <property type="match status" value="1"/>
</dbReference>
<dbReference type="Gene3D" id="3.90.1170.50">
    <property type="entry name" value="Aldehyde oxidase/xanthine dehydrogenase, a/b hammerhead"/>
    <property type="match status" value="1"/>
</dbReference>
<dbReference type="Pfam" id="PF20256">
    <property type="entry name" value="MoCoBD_2"/>
    <property type="match status" value="1"/>
</dbReference>
<sequence>MAKHTAHARHARDGNRPSKPGAGDTDSTSAGSEGFAGGLVASVGEHLTGRRRFLGYLLAAPTVVAAAQLGESLLGSQTAGAAQPVPSNPQVADNYDLSDAIYDAAKPTSDLITVQVHSDGTVSHEMVRTEVGQGVQTAIAMLIAEEMDIPIEKVNVTHAPARPELVWNQLTGGSTAIGSQFTPVRVAAAIAKGRLLDAAAAKWDLAKSELTAHAGRILRPSGQALSFGELAEAAAVTENEKVSAELKPESDFKVIGKPQRRVDAMDIVTGQKEFATDMDMPDALPTMVCRPPTINGTVKSVNNADEVQNMPGVTDVATITTGVAVRARTFGQCVDAIHALDVSWNGGPVEGTSDTSIEKELKDAHPPWVIPGTPGTKAFEREYTFAFTNNAPLEPATAIADVKEGSAEIWAAAKLPITAQGEIASLLGLPVTAVTFNVIGSGGSFGRRLFNDGPLDAAEASQKMGKPVRLMWHRADEYRQGRGRPMQVSKIRAFHDGEVVHSLENRYTSVFTDFGHGFGDLMAQYYTSVNPDTPLATNPGSGLAVSQAIFELTAVWPYSMGPTKQLLMEVRQPTESPGTEHNLTTFNTTAMRQVYNPNVVAAQELFVDELANEMGRDRYEFRREFAKDDKFREVIEKVAEAGNWGRSLPDGVAQGIGVHEEYKQHAACLVEVDCRPETVNRKIPGGTTGPRVLRVVFVSTVARHLVNPLGAEAQLQGGIMDGISLAQTNSLHLKDGAFLEGSYDDFRYTRQWNVPTDVKVILLPEDSEAEVGGFGEVGVAPTCAAVACAIGAARGSYPHYLPISHNAGIPFEVKPHDPPIPQSPTNGLEHYPAPAKASEETSLNP</sequence>
<dbReference type="EMBL" id="FZNW01000002">
    <property type="protein sequence ID" value="SNR33457.1"/>
    <property type="molecule type" value="Genomic_DNA"/>
</dbReference>
<dbReference type="AlphaFoldDB" id="A0A238VH90"/>
<gene>
    <name evidence="3" type="ORF">SAMN06265360_102240</name>
</gene>
<evidence type="ECO:0000259" key="2">
    <source>
        <dbReference type="SMART" id="SM01008"/>
    </source>
</evidence>
<feature type="region of interest" description="Disordered" evidence="1">
    <location>
        <begin position="1"/>
        <end position="31"/>
    </location>
</feature>
<dbReference type="RefSeq" id="WP_089299858.1">
    <property type="nucleotide sequence ID" value="NZ_FZNW01000002.1"/>
</dbReference>
<evidence type="ECO:0000313" key="3">
    <source>
        <dbReference type="EMBL" id="SNR33457.1"/>
    </source>
</evidence>
<dbReference type="InterPro" id="IPR052516">
    <property type="entry name" value="N-heterocyclic_Hydroxylase"/>
</dbReference>
<name>A0A238VH90_9PSEU</name>
<dbReference type="OrthoDB" id="9767994at2"/>
<protein>
    <submittedName>
        <fullName evidence="3">Isoquinoline 1-oxidoreductase, beta subunit</fullName>
    </submittedName>
</protein>
<dbReference type="SMART" id="SM01008">
    <property type="entry name" value="Ald_Xan_dh_C"/>
    <property type="match status" value="1"/>
</dbReference>
<dbReference type="InterPro" id="IPR000674">
    <property type="entry name" value="Ald_Oxase/Xan_DH_a/b"/>
</dbReference>
<dbReference type="SUPFAM" id="SSF56003">
    <property type="entry name" value="Molybdenum cofactor-binding domain"/>
    <property type="match status" value="2"/>
</dbReference>
<evidence type="ECO:0000313" key="4">
    <source>
        <dbReference type="Proteomes" id="UP000198348"/>
    </source>
</evidence>
<dbReference type="PANTHER" id="PTHR47495:SF1">
    <property type="entry name" value="BLL3820 PROTEIN"/>
    <property type="match status" value="1"/>
</dbReference>
<proteinExistence type="predicted"/>
<keyword evidence="4" id="KW-1185">Reference proteome</keyword>
<feature type="compositionally biased region" description="Basic residues" evidence="1">
    <location>
        <begin position="1"/>
        <end position="10"/>
    </location>
</feature>
<organism evidence="3 4">
    <name type="scientific">Haloechinothrix alba</name>
    <dbReference type="NCBI Taxonomy" id="664784"/>
    <lineage>
        <taxon>Bacteria</taxon>
        <taxon>Bacillati</taxon>
        <taxon>Actinomycetota</taxon>
        <taxon>Actinomycetes</taxon>
        <taxon>Pseudonocardiales</taxon>
        <taxon>Pseudonocardiaceae</taxon>
        <taxon>Haloechinothrix</taxon>
    </lineage>
</organism>